<feature type="domain" description="Ribosomal RNA methyltransferase FtsJ" evidence="1">
    <location>
        <begin position="71"/>
        <end position="259"/>
    </location>
</feature>
<dbReference type="VEuPathDB" id="FungiDB:EMCG_06239"/>
<dbReference type="SUPFAM" id="SSF53335">
    <property type="entry name" value="S-adenosyl-L-methionine-dependent methyltransferases"/>
    <property type="match status" value="1"/>
</dbReference>
<comment type="caution">
    <text evidence="2">The sequence shown here is derived from an EMBL/GenBank/DDBJ whole genome shotgun (WGS) entry which is preliminary data.</text>
</comment>
<name>A0A0G2J6Y0_9EURO</name>
<dbReference type="GO" id="GO:0032259">
    <property type="term" value="P:methylation"/>
    <property type="evidence" value="ECO:0007669"/>
    <property type="project" value="InterPro"/>
</dbReference>
<evidence type="ECO:0000259" key="1">
    <source>
        <dbReference type="Pfam" id="PF01728"/>
    </source>
</evidence>
<evidence type="ECO:0000313" key="3">
    <source>
        <dbReference type="Proteomes" id="UP000034164"/>
    </source>
</evidence>
<dbReference type="AlphaFoldDB" id="A0A0G2J6Y0"/>
<protein>
    <recommendedName>
        <fullName evidence="1">Ribosomal RNA methyltransferase FtsJ domain-containing protein</fullName>
    </recommendedName>
</protein>
<dbReference type="InterPro" id="IPR002877">
    <property type="entry name" value="RNA_MeTrfase_FtsJ_dom"/>
</dbReference>
<dbReference type="EMBL" id="LCZI01000155">
    <property type="protein sequence ID" value="KKZ68029.1"/>
    <property type="molecule type" value="Genomic_DNA"/>
</dbReference>
<gene>
    <name evidence="2" type="ORF">EMCG_06239</name>
</gene>
<dbReference type="OrthoDB" id="417125at2759"/>
<reference evidence="3" key="1">
    <citation type="journal article" date="2015" name="PLoS Genet.">
        <title>The dynamic genome and transcriptome of the human fungal pathogen Blastomyces and close relative Emmonsia.</title>
        <authorList>
            <person name="Munoz J.F."/>
            <person name="Gauthier G.M."/>
            <person name="Desjardins C.A."/>
            <person name="Gallo J.E."/>
            <person name="Holder J."/>
            <person name="Sullivan T.D."/>
            <person name="Marty A.J."/>
            <person name="Carmen J.C."/>
            <person name="Chen Z."/>
            <person name="Ding L."/>
            <person name="Gujja S."/>
            <person name="Magrini V."/>
            <person name="Misas E."/>
            <person name="Mitreva M."/>
            <person name="Priest M."/>
            <person name="Saif S."/>
            <person name="Whiston E.A."/>
            <person name="Young S."/>
            <person name="Zeng Q."/>
            <person name="Goldman W.E."/>
            <person name="Mardis E.R."/>
            <person name="Taylor J.W."/>
            <person name="McEwen J.G."/>
            <person name="Clay O.K."/>
            <person name="Klein B.S."/>
            <person name="Cuomo C.A."/>
        </authorList>
    </citation>
    <scope>NUCLEOTIDE SEQUENCE [LARGE SCALE GENOMIC DNA]</scope>
    <source>
        <strain evidence="3">UAMH 3008</strain>
    </source>
</reference>
<proteinExistence type="predicted"/>
<dbReference type="GO" id="GO:0008168">
    <property type="term" value="F:methyltransferase activity"/>
    <property type="evidence" value="ECO:0007669"/>
    <property type="project" value="InterPro"/>
</dbReference>
<accession>A0A0G2J6Y0</accession>
<evidence type="ECO:0000313" key="2">
    <source>
        <dbReference type="EMBL" id="KKZ68029.1"/>
    </source>
</evidence>
<dbReference type="InterPro" id="IPR029063">
    <property type="entry name" value="SAM-dependent_MTases_sf"/>
</dbReference>
<dbReference type="Gene3D" id="3.40.50.150">
    <property type="entry name" value="Vaccinia Virus protein VP39"/>
    <property type="match status" value="1"/>
</dbReference>
<dbReference type="Proteomes" id="UP000034164">
    <property type="component" value="Unassembled WGS sequence"/>
</dbReference>
<sequence>MVEPTQLWMDYLSLDPTYEELRGLKERGWLNEAGDTFFQNRKRASKNLNQKGKISFYKMTLHIGEGLASKTGIFDLQNACPKVLDLGMAPGGFTGTAAKNLPGSLIDAVTLPCQIGGYEVMAKEVCRRIVYADITMYSKEMAYEEKIPAGHPDSNKFETCQPFSGDLYDIVICGGAVGSDHPREPYRNGCEGTRLTVSQLVFAMNRLKPGGSVVLLLHRVESWDTVCILHAFNEFSDIQLYKHPKCHAIKSSFYLVAKNVNLEHDVAKASISYWKNLWKYLTFKEFEDIPLPLSSFYGSDYAFLQRLRDEFGPQFLSMARPVWKIQAKALRRAPFTKQG</sequence>
<organism evidence="2 3">
    <name type="scientific">[Emmonsia] crescens</name>
    <dbReference type="NCBI Taxonomy" id="73230"/>
    <lineage>
        <taxon>Eukaryota</taxon>
        <taxon>Fungi</taxon>
        <taxon>Dikarya</taxon>
        <taxon>Ascomycota</taxon>
        <taxon>Pezizomycotina</taxon>
        <taxon>Eurotiomycetes</taxon>
        <taxon>Eurotiomycetidae</taxon>
        <taxon>Onygenales</taxon>
        <taxon>Ajellomycetaceae</taxon>
        <taxon>Emergomyces</taxon>
    </lineage>
</organism>
<dbReference type="Pfam" id="PF01728">
    <property type="entry name" value="FtsJ"/>
    <property type="match status" value="1"/>
</dbReference>